<sequence length="199" mass="23030">MGGDKLGGLERKERRRELCSDSHISAVHQTRSSEDFWKPPQTRRSRRTVPPPSTVSILLKKIAKSAFFFQSEPPAIFASYHRWMKLKFGYVVQLSVINVRNGGDEELTVQQGDMMLNSSSPVVRLGLDHRQDKHNPLVEQSNDIVARKREMEYLYFYNRIALCICRNSYMPGRHSHERARESNTKEPTFAKNHVDCILI</sequence>
<dbReference type="AlphaFoldDB" id="A0A6N2KW99"/>
<evidence type="ECO:0000256" key="1">
    <source>
        <dbReference type="SAM" id="MobiDB-lite"/>
    </source>
</evidence>
<reference evidence="2" key="1">
    <citation type="submission" date="2019-03" db="EMBL/GenBank/DDBJ databases">
        <authorList>
            <person name="Mank J."/>
            <person name="Almeida P."/>
        </authorList>
    </citation>
    <scope>NUCLEOTIDE SEQUENCE</scope>
    <source>
        <strain evidence="2">78183</strain>
    </source>
</reference>
<name>A0A6N2KW99_SALVM</name>
<evidence type="ECO:0000313" key="2">
    <source>
        <dbReference type="EMBL" id="VFU32861.1"/>
    </source>
</evidence>
<proteinExistence type="predicted"/>
<protein>
    <submittedName>
        <fullName evidence="2">Uncharacterized protein</fullName>
    </submittedName>
</protein>
<gene>
    <name evidence="2" type="ORF">SVIM_LOCUS146921</name>
</gene>
<accession>A0A6N2KW99</accession>
<dbReference type="EMBL" id="CAADRP010000857">
    <property type="protein sequence ID" value="VFU32861.1"/>
    <property type="molecule type" value="Genomic_DNA"/>
</dbReference>
<feature type="region of interest" description="Disordered" evidence="1">
    <location>
        <begin position="20"/>
        <end position="51"/>
    </location>
</feature>
<organism evidence="2">
    <name type="scientific">Salix viminalis</name>
    <name type="common">Common osier</name>
    <name type="synonym">Basket willow</name>
    <dbReference type="NCBI Taxonomy" id="40686"/>
    <lineage>
        <taxon>Eukaryota</taxon>
        <taxon>Viridiplantae</taxon>
        <taxon>Streptophyta</taxon>
        <taxon>Embryophyta</taxon>
        <taxon>Tracheophyta</taxon>
        <taxon>Spermatophyta</taxon>
        <taxon>Magnoliopsida</taxon>
        <taxon>eudicotyledons</taxon>
        <taxon>Gunneridae</taxon>
        <taxon>Pentapetalae</taxon>
        <taxon>rosids</taxon>
        <taxon>fabids</taxon>
        <taxon>Malpighiales</taxon>
        <taxon>Salicaceae</taxon>
        <taxon>Saliceae</taxon>
        <taxon>Salix</taxon>
    </lineage>
</organism>